<keyword evidence="6 9" id="KW-0862">Zinc</keyword>
<dbReference type="Pfam" id="PF01433">
    <property type="entry name" value="Peptidase_M1"/>
    <property type="match status" value="1"/>
</dbReference>
<dbReference type="GO" id="GO:0042277">
    <property type="term" value="F:peptide binding"/>
    <property type="evidence" value="ECO:0007669"/>
    <property type="project" value="TreeGrafter"/>
</dbReference>
<sequence>MASDRLPKNVEPVHYDLVLRTDLEEKAYYGVANIALVAREDTSAVTLHVCDPIRLGQVCALVPDILGLAPPNGHKQHTIPAKDITVDSDSERATFQFPFPFAKGTQFTLRIHYQGTLTNTGIGYSVSEWQKEGEARVRRYAKTMFQPVRARSAVPCFDEPALKATFKVSMITRAEYTSINNMPAEKESAYDTQEDVHGLFPERIPSRDAWKITHFGKTPRMCTYILAFSTGEFDYLESAYVSPITGERKPVRVYSTPNILPGGAFVLSVIARALPLYESLFGVAYPLPKLDTLIATSYGGGMENWGLIITSDDASIVDPNSADLQKQQKAMSHIAHEVGHNWFGNIVTMGWWSGLYLNEGLCNLFTTIICDQLYPEWDSGSAQMSSLDTGLKLDAKPSSHPVEVDVSGSKRLNNIFDMLTYSKAESVFDMIMHYLGQDVFVHGIQIYLKRYLYGNTVRQDLWRALGEAAGNWFTQTGFPLLSVTETVSEVPSGGLRIRQDRFLETGLADGEANVLWHVPVVLWHVPPGGATYTTTKILLTERETVVPCDLHFPYKLNYGNHGFYRVLYSGAISRKVANVLLSGAKIPTRDRIGFVNDVIALAKAGLMRVDEVLGLLELFIKGSREHLVLQAVAAGLSIIASTWWEDSAVLSSLKTWERTVWRPIFDDLGFENRPDDSVTTRAIRALVVARLADARDVGVVLELQRRFRAFVDHGDDSGLTADLEQAVMTTGVRYGGEVAYDKVRALYTPGQGPFAQKIHHSTALTATEAPARLDAAVGLALNGARMEHAALFLGGLQANPLTRRKAAEALLGRFEEVVNRFKEGMGLEYVISSGLSGLSTWEDYERLKVFFEERDTSVYRMVAEQTLDAIRANTLFLEVRVQDGCEGWVADQR</sequence>
<dbReference type="SUPFAM" id="SSF55486">
    <property type="entry name" value="Metalloproteases ('zincins'), catalytic domain"/>
    <property type="match status" value="1"/>
</dbReference>
<accession>D8QGY1</accession>
<dbReference type="eggNOG" id="KOG1046">
    <property type="taxonomic scope" value="Eukaryota"/>
</dbReference>
<evidence type="ECO:0000259" key="14">
    <source>
        <dbReference type="Pfam" id="PF17900"/>
    </source>
</evidence>
<evidence type="ECO:0000256" key="8">
    <source>
        <dbReference type="PIRSR" id="PIRSR634016-1"/>
    </source>
</evidence>
<dbReference type="GO" id="GO:0005615">
    <property type="term" value="C:extracellular space"/>
    <property type="evidence" value="ECO:0007669"/>
    <property type="project" value="TreeGrafter"/>
</dbReference>
<dbReference type="GO" id="GO:0016020">
    <property type="term" value="C:membrane"/>
    <property type="evidence" value="ECO:0007669"/>
    <property type="project" value="TreeGrafter"/>
</dbReference>
<evidence type="ECO:0000256" key="6">
    <source>
        <dbReference type="ARBA" id="ARBA00022833"/>
    </source>
</evidence>
<feature type="binding site" evidence="9">
    <location>
        <position position="359"/>
    </location>
    <ligand>
        <name>Zn(2+)</name>
        <dbReference type="ChEBI" id="CHEBI:29105"/>
        <note>catalytic</note>
    </ligand>
</feature>
<dbReference type="Gene3D" id="2.60.40.1910">
    <property type="match status" value="1"/>
</dbReference>
<dbReference type="EC" id="3.4.11.-" evidence="11"/>
<evidence type="ECO:0000256" key="2">
    <source>
        <dbReference type="ARBA" id="ARBA00022438"/>
    </source>
</evidence>
<dbReference type="PANTHER" id="PTHR11533:SF174">
    <property type="entry name" value="PUROMYCIN-SENSITIVE AMINOPEPTIDASE-RELATED"/>
    <property type="match status" value="1"/>
</dbReference>
<dbReference type="VEuPathDB" id="FungiDB:SCHCODRAFT_02515857"/>
<dbReference type="GO" id="GO:0006508">
    <property type="term" value="P:proteolysis"/>
    <property type="evidence" value="ECO:0007669"/>
    <property type="project" value="UniProtKB-KW"/>
</dbReference>
<dbReference type="Pfam" id="PF11838">
    <property type="entry name" value="ERAP1_C"/>
    <property type="match status" value="1"/>
</dbReference>
<feature type="domain" description="Peptidase M1 membrane alanine aminopeptidase" evidence="12">
    <location>
        <begin position="267"/>
        <end position="470"/>
    </location>
</feature>
<dbReference type="GO" id="GO:0070006">
    <property type="term" value="F:metalloaminopeptidase activity"/>
    <property type="evidence" value="ECO:0007669"/>
    <property type="project" value="TreeGrafter"/>
</dbReference>
<evidence type="ECO:0000256" key="1">
    <source>
        <dbReference type="ARBA" id="ARBA00010136"/>
    </source>
</evidence>
<name>D8QGY1_SCHCM</name>
<comment type="cofactor">
    <cofactor evidence="9 11">
        <name>Zn(2+)</name>
        <dbReference type="ChEBI" id="CHEBI:29105"/>
    </cofactor>
    <text evidence="9 11">Binds 1 zinc ion per subunit.</text>
</comment>
<dbReference type="PANTHER" id="PTHR11533">
    <property type="entry name" value="PROTEASE M1 ZINC METALLOPROTEASE"/>
    <property type="match status" value="1"/>
</dbReference>
<evidence type="ECO:0000256" key="3">
    <source>
        <dbReference type="ARBA" id="ARBA00022670"/>
    </source>
</evidence>
<feature type="binding site" evidence="9">
    <location>
        <position position="336"/>
    </location>
    <ligand>
        <name>Zn(2+)</name>
        <dbReference type="ChEBI" id="CHEBI:29105"/>
        <note>catalytic</note>
    </ligand>
</feature>
<dbReference type="Gene3D" id="1.25.50.20">
    <property type="match status" value="1"/>
</dbReference>
<dbReference type="InterPro" id="IPR027268">
    <property type="entry name" value="Peptidase_M4/M1_CTD_sf"/>
</dbReference>
<gene>
    <name evidence="15" type="ORF">SCHCODRAFT_70526</name>
</gene>
<dbReference type="InterPro" id="IPR042097">
    <property type="entry name" value="Aminopeptidase_N-like_N_sf"/>
</dbReference>
<dbReference type="FunFam" id="1.10.390.10:FF:000006">
    <property type="entry name" value="Puromycin-sensitive aminopeptidase"/>
    <property type="match status" value="1"/>
</dbReference>
<dbReference type="Gene3D" id="2.60.40.1730">
    <property type="entry name" value="tricorn interacting facor f3 domain"/>
    <property type="match status" value="1"/>
</dbReference>
<dbReference type="EMBL" id="GL377312">
    <property type="protein sequence ID" value="EFI92842.1"/>
    <property type="molecule type" value="Genomic_DNA"/>
</dbReference>
<dbReference type="Proteomes" id="UP000007431">
    <property type="component" value="Unassembled WGS sequence"/>
</dbReference>
<evidence type="ECO:0000313" key="15">
    <source>
        <dbReference type="EMBL" id="EFI92842.1"/>
    </source>
</evidence>
<evidence type="ECO:0000313" key="16">
    <source>
        <dbReference type="Proteomes" id="UP000007431"/>
    </source>
</evidence>
<dbReference type="GO" id="GO:0005737">
    <property type="term" value="C:cytoplasm"/>
    <property type="evidence" value="ECO:0007669"/>
    <property type="project" value="TreeGrafter"/>
</dbReference>
<feature type="active site" description="Proton acceptor" evidence="8">
    <location>
        <position position="337"/>
    </location>
</feature>
<evidence type="ECO:0000256" key="10">
    <source>
        <dbReference type="PIRSR" id="PIRSR634016-4"/>
    </source>
</evidence>
<keyword evidence="16" id="KW-1185">Reference proteome</keyword>
<feature type="binding site" evidence="9">
    <location>
        <position position="340"/>
    </location>
    <ligand>
        <name>Zn(2+)</name>
        <dbReference type="ChEBI" id="CHEBI:29105"/>
        <note>catalytic</note>
    </ligand>
</feature>
<dbReference type="InterPro" id="IPR001930">
    <property type="entry name" value="Peptidase_M1"/>
</dbReference>
<dbReference type="InterPro" id="IPR024571">
    <property type="entry name" value="ERAP1-like_C_dom"/>
</dbReference>
<dbReference type="InterPro" id="IPR014782">
    <property type="entry name" value="Peptidase_M1_dom"/>
</dbReference>
<dbReference type="SUPFAM" id="SSF63737">
    <property type="entry name" value="Leukotriene A4 hydrolase N-terminal domain"/>
    <property type="match status" value="1"/>
</dbReference>
<dbReference type="STRING" id="578458.D8QGY1"/>
<dbReference type="GO" id="GO:0008270">
    <property type="term" value="F:zinc ion binding"/>
    <property type="evidence" value="ECO:0007669"/>
    <property type="project" value="UniProtKB-UniRule"/>
</dbReference>
<comment type="similarity">
    <text evidence="1 11">Belongs to the peptidase M1 family.</text>
</comment>
<evidence type="ECO:0000256" key="5">
    <source>
        <dbReference type="ARBA" id="ARBA00022801"/>
    </source>
</evidence>
<feature type="domain" description="ERAP1-like C-terminal" evidence="13">
    <location>
        <begin position="554"/>
        <end position="872"/>
    </location>
</feature>
<keyword evidence="2 11" id="KW-0031">Aminopeptidase</keyword>
<feature type="domain" description="Aminopeptidase N-like N-terminal" evidence="14">
    <location>
        <begin position="12"/>
        <end position="225"/>
    </location>
</feature>
<organism evidence="16">
    <name type="scientific">Schizophyllum commune (strain H4-8 / FGSC 9210)</name>
    <name type="common">Split gill fungus</name>
    <dbReference type="NCBI Taxonomy" id="578458"/>
    <lineage>
        <taxon>Eukaryota</taxon>
        <taxon>Fungi</taxon>
        <taxon>Dikarya</taxon>
        <taxon>Basidiomycota</taxon>
        <taxon>Agaricomycotina</taxon>
        <taxon>Agaricomycetes</taxon>
        <taxon>Agaricomycetidae</taxon>
        <taxon>Agaricales</taxon>
        <taxon>Schizophyllaceae</taxon>
        <taxon>Schizophyllum</taxon>
    </lineage>
</organism>
<dbReference type="Pfam" id="PF17900">
    <property type="entry name" value="Peptidase_M1_N"/>
    <property type="match status" value="1"/>
</dbReference>
<reference evidence="15 16" key="1">
    <citation type="journal article" date="2010" name="Nat. Biotechnol.">
        <title>Genome sequence of the model mushroom Schizophyllum commune.</title>
        <authorList>
            <person name="Ohm R.A."/>
            <person name="de Jong J.F."/>
            <person name="Lugones L.G."/>
            <person name="Aerts A."/>
            <person name="Kothe E."/>
            <person name="Stajich J.E."/>
            <person name="de Vries R.P."/>
            <person name="Record E."/>
            <person name="Levasseur A."/>
            <person name="Baker S.E."/>
            <person name="Bartholomew K.A."/>
            <person name="Coutinho P.M."/>
            <person name="Erdmann S."/>
            <person name="Fowler T.J."/>
            <person name="Gathman A.C."/>
            <person name="Lombard V."/>
            <person name="Henrissat B."/>
            <person name="Knabe N."/>
            <person name="Kuees U."/>
            <person name="Lilly W.W."/>
            <person name="Lindquist E."/>
            <person name="Lucas S."/>
            <person name="Magnuson J.K."/>
            <person name="Piumi F."/>
            <person name="Raudaskoski M."/>
            <person name="Salamov A."/>
            <person name="Schmutz J."/>
            <person name="Schwarze F.W.M.R."/>
            <person name="vanKuyk P.A."/>
            <person name="Horton J.S."/>
            <person name="Grigoriev I.V."/>
            <person name="Woesten H.A.B."/>
        </authorList>
    </citation>
    <scope>NUCLEOTIDE SEQUENCE [LARGE SCALE GENOMIC DNA]</scope>
    <source>
        <strain evidence="16">H4-8 / FGSC 9210</strain>
    </source>
</reference>
<dbReference type="InterPro" id="IPR034016">
    <property type="entry name" value="M1_APN-typ"/>
</dbReference>
<evidence type="ECO:0000256" key="11">
    <source>
        <dbReference type="RuleBase" id="RU364040"/>
    </source>
</evidence>
<dbReference type="Gene3D" id="1.10.390.10">
    <property type="entry name" value="Neutral Protease Domain 2"/>
    <property type="match status" value="1"/>
</dbReference>
<keyword evidence="5 11" id="KW-0378">Hydrolase</keyword>
<evidence type="ECO:0000259" key="12">
    <source>
        <dbReference type="Pfam" id="PF01433"/>
    </source>
</evidence>
<keyword evidence="4 9" id="KW-0479">Metal-binding</keyword>
<evidence type="ECO:0000259" key="13">
    <source>
        <dbReference type="Pfam" id="PF11838"/>
    </source>
</evidence>
<feature type="site" description="Transition state stabilizer" evidence="10">
    <location>
        <position position="421"/>
    </location>
</feature>
<dbReference type="CDD" id="cd09601">
    <property type="entry name" value="M1_APN-Q_like"/>
    <property type="match status" value="1"/>
</dbReference>
<dbReference type="PRINTS" id="PR00756">
    <property type="entry name" value="ALADIPTASE"/>
</dbReference>
<keyword evidence="3 11" id="KW-0645">Protease</keyword>
<evidence type="ECO:0000256" key="7">
    <source>
        <dbReference type="ARBA" id="ARBA00023049"/>
    </source>
</evidence>
<protein>
    <recommendedName>
        <fullName evidence="11">Aminopeptidase</fullName>
        <ecNumber evidence="11">3.4.11.-</ecNumber>
    </recommendedName>
</protein>
<dbReference type="HOGENOM" id="CLU_003705_0_2_1"/>
<dbReference type="InterPro" id="IPR050344">
    <property type="entry name" value="Peptidase_M1_aminopeptidases"/>
</dbReference>
<dbReference type="GO" id="GO:0043171">
    <property type="term" value="P:peptide catabolic process"/>
    <property type="evidence" value="ECO:0007669"/>
    <property type="project" value="TreeGrafter"/>
</dbReference>
<dbReference type="OMA" id="WNVWSQF"/>
<proteinExistence type="inferred from homology"/>
<dbReference type="InterPro" id="IPR045357">
    <property type="entry name" value="Aminopeptidase_N-like_N"/>
</dbReference>
<evidence type="ECO:0000256" key="9">
    <source>
        <dbReference type="PIRSR" id="PIRSR634016-3"/>
    </source>
</evidence>
<evidence type="ECO:0000256" key="4">
    <source>
        <dbReference type="ARBA" id="ARBA00022723"/>
    </source>
</evidence>
<keyword evidence="7 11" id="KW-0482">Metalloprotease</keyword>
<dbReference type="InParanoid" id="D8QGY1"/>
<dbReference type="AlphaFoldDB" id="D8QGY1"/>